<dbReference type="SMART" id="SM00344">
    <property type="entry name" value="HTH_ASNC"/>
    <property type="match status" value="1"/>
</dbReference>
<gene>
    <name evidence="5" type="ORF">JNB61_12605</name>
</gene>
<comment type="caution">
    <text evidence="5">The sequence shown here is derived from an EMBL/GenBank/DDBJ whole genome shotgun (WGS) entry which is preliminary data.</text>
</comment>
<dbReference type="RefSeq" id="WP_159846281.1">
    <property type="nucleotide sequence ID" value="NZ_JAEUAX010000006.1"/>
</dbReference>
<dbReference type="Gene3D" id="3.30.70.920">
    <property type="match status" value="1"/>
</dbReference>
<dbReference type="InterPro" id="IPR000485">
    <property type="entry name" value="AsnC-type_HTH_dom"/>
</dbReference>
<evidence type="ECO:0000256" key="1">
    <source>
        <dbReference type="ARBA" id="ARBA00023015"/>
    </source>
</evidence>
<organism evidence="5 6">
    <name type="scientific">Microbacterium ureisolvens</name>
    <dbReference type="NCBI Taxonomy" id="2781186"/>
    <lineage>
        <taxon>Bacteria</taxon>
        <taxon>Bacillati</taxon>
        <taxon>Actinomycetota</taxon>
        <taxon>Actinomycetes</taxon>
        <taxon>Micrococcales</taxon>
        <taxon>Microbacteriaceae</taxon>
        <taxon>Microbacterium</taxon>
    </lineage>
</organism>
<dbReference type="Pfam" id="PF01037">
    <property type="entry name" value="AsnC_trans_reg"/>
    <property type="match status" value="1"/>
</dbReference>
<name>A0ABS7HZ01_9MICO</name>
<evidence type="ECO:0000256" key="3">
    <source>
        <dbReference type="ARBA" id="ARBA00023163"/>
    </source>
</evidence>
<keyword evidence="3" id="KW-0804">Transcription</keyword>
<feature type="domain" description="HTH asnC-type" evidence="4">
    <location>
        <begin position="6"/>
        <end position="58"/>
    </location>
</feature>
<protein>
    <submittedName>
        <fullName evidence="5">Lrp/AsnC family transcriptional regulator</fullName>
    </submittedName>
</protein>
<proteinExistence type="predicted"/>
<evidence type="ECO:0000256" key="2">
    <source>
        <dbReference type="ARBA" id="ARBA00023125"/>
    </source>
</evidence>
<dbReference type="Proteomes" id="UP000777440">
    <property type="component" value="Unassembled WGS sequence"/>
</dbReference>
<dbReference type="SUPFAM" id="SSF54909">
    <property type="entry name" value="Dimeric alpha+beta barrel"/>
    <property type="match status" value="1"/>
</dbReference>
<dbReference type="Gene3D" id="1.10.10.10">
    <property type="entry name" value="Winged helix-like DNA-binding domain superfamily/Winged helix DNA-binding domain"/>
    <property type="match status" value="1"/>
</dbReference>
<keyword evidence="6" id="KW-1185">Reference proteome</keyword>
<sequence length="147" mass="16195">MPGPHLDDIDQQLLTALTADARLPMVALASKVHLSRNAVRQRIERMERDGIIAGYTVVRGNASRPRVTALVMVYRVDRMRDDRVIAALRGIPEVVRCDVLSGAYDLFVTLEADSMDRVGQIWEQIAALPGVADTVTAVSLSTAIDRR</sequence>
<dbReference type="InterPro" id="IPR036390">
    <property type="entry name" value="WH_DNA-bd_sf"/>
</dbReference>
<dbReference type="SUPFAM" id="SSF46785">
    <property type="entry name" value="Winged helix' DNA-binding domain"/>
    <property type="match status" value="1"/>
</dbReference>
<dbReference type="InterPro" id="IPR011008">
    <property type="entry name" value="Dimeric_a/b-barrel"/>
</dbReference>
<dbReference type="PANTHER" id="PTHR30154">
    <property type="entry name" value="LEUCINE-RESPONSIVE REGULATORY PROTEIN"/>
    <property type="match status" value="1"/>
</dbReference>
<dbReference type="InterPro" id="IPR019887">
    <property type="entry name" value="Tscrpt_reg_AsnC/Lrp_C"/>
</dbReference>
<dbReference type="Pfam" id="PF13404">
    <property type="entry name" value="HTH_AsnC-type"/>
    <property type="match status" value="1"/>
</dbReference>
<accession>A0ABS7HZ01</accession>
<evidence type="ECO:0000313" key="6">
    <source>
        <dbReference type="Proteomes" id="UP000777440"/>
    </source>
</evidence>
<dbReference type="PRINTS" id="PR00033">
    <property type="entry name" value="HTHASNC"/>
</dbReference>
<reference evidence="5 6" key="1">
    <citation type="journal article" date="2021" name="MBio">
        <title>Poor Competitiveness of Bradyrhizobium in Pigeon Pea Root Colonization in Indian Soils.</title>
        <authorList>
            <person name="Chalasani D."/>
            <person name="Basu A."/>
            <person name="Pullabhotla S.V.S.R.N."/>
            <person name="Jorrin B."/>
            <person name="Neal A.L."/>
            <person name="Poole P.S."/>
            <person name="Podile A.R."/>
            <person name="Tkacz A."/>
        </authorList>
    </citation>
    <scope>NUCLEOTIDE SEQUENCE [LARGE SCALE GENOMIC DNA]</scope>
    <source>
        <strain evidence="5 6">HU12</strain>
    </source>
</reference>
<keyword evidence="1" id="KW-0805">Transcription regulation</keyword>
<dbReference type="PROSITE" id="PS50956">
    <property type="entry name" value="HTH_ASNC_2"/>
    <property type="match status" value="1"/>
</dbReference>
<dbReference type="InterPro" id="IPR019888">
    <property type="entry name" value="Tscrpt_reg_AsnC-like"/>
</dbReference>
<evidence type="ECO:0000313" key="5">
    <source>
        <dbReference type="EMBL" id="MBW9110616.1"/>
    </source>
</evidence>
<dbReference type="InterPro" id="IPR036388">
    <property type="entry name" value="WH-like_DNA-bd_sf"/>
</dbReference>
<evidence type="ECO:0000259" key="4">
    <source>
        <dbReference type="PROSITE" id="PS50956"/>
    </source>
</evidence>
<dbReference type="PANTHER" id="PTHR30154:SF53">
    <property type="entry name" value="HTH-TYPE TRANSCRIPTIONAL REGULATOR LRPC"/>
    <property type="match status" value="1"/>
</dbReference>
<dbReference type="EMBL" id="JAEUAX010000006">
    <property type="protein sequence ID" value="MBW9110616.1"/>
    <property type="molecule type" value="Genomic_DNA"/>
</dbReference>
<keyword evidence="2" id="KW-0238">DNA-binding</keyword>